<evidence type="ECO:0000313" key="5">
    <source>
        <dbReference type="EMBL" id="GHO56818.1"/>
    </source>
</evidence>
<dbReference type="Gene3D" id="2.60.120.200">
    <property type="match status" value="1"/>
</dbReference>
<evidence type="ECO:0000313" key="6">
    <source>
        <dbReference type="Proteomes" id="UP000654345"/>
    </source>
</evidence>
<gene>
    <name evidence="5" type="ORF">KSB_52930</name>
</gene>
<dbReference type="InterPro" id="IPR050546">
    <property type="entry name" value="Glycosyl_Hydrlase_16"/>
</dbReference>
<dbReference type="PANTHER" id="PTHR10963:SF55">
    <property type="entry name" value="GLYCOSIDE HYDROLASE FAMILY 16 PROTEIN"/>
    <property type="match status" value="1"/>
</dbReference>
<protein>
    <recommendedName>
        <fullName evidence="7">GH16 domain-containing protein</fullName>
    </recommendedName>
</protein>
<evidence type="ECO:0000259" key="3">
    <source>
        <dbReference type="PROSITE" id="PS51762"/>
    </source>
</evidence>
<dbReference type="SUPFAM" id="SSF49899">
    <property type="entry name" value="Concanavalin A-like lectins/glucanases"/>
    <property type="match status" value="1"/>
</dbReference>
<dbReference type="PANTHER" id="PTHR10963">
    <property type="entry name" value="GLYCOSYL HYDROLASE-RELATED"/>
    <property type="match status" value="1"/>
</dbReference>
<keyword evidence="6" id="KW-1185">Reference proteome</keyword>
<evidence type="ECO:0000256" key="1">
    <source>
        <dbReference type="ARBA" id="ARBA00006865"/>
    </source>
</evidence>
<dbReference type="Proteomes" id="UP000654345">
    <property type="component" value="Unassembled WGS sequence"/>
</dbReference>
<name>A0ABQ3UVM9_9CHLR</name>
<comment type="caution">
    <text evidence="5">The sequence shown here is derived from an EMBL/GenBank/DDBJ whole genome shotgun (WGS) entry which is preliminary data.</text>
</comment>
<evidence type="ECO:0000256" key="2">
    <source>
        <dbReference type="SAM" id="MobiDB-lite"/>
    </source>
</evidence>
<dbReference type="PROSITE" id="PS51762">
    <property type="entry name" value="GH16_2"/>
    <property type="match status" value="1"/>
</dbReference>
<dbReference type="InterPro" id="IPR000757">
    <property type="entry name" value="Beta-glucanase-like"/>
</dbReference>
<dbReference type="InterPro" id="IPR047569">
    <property type="entry name" value="CBM56"/>
</dbReference>
<reference evidence="5 6" key="1">
    <citation type="journal article" date="2021" name="Int. J. Syst. Evol. Microbiol.">
        <title>Reticulibacter mediterranei gen. nov., sp. nov., within the new family Reticulibacteraceae fam. nov., and Ktedonospora formicarum gen. nov., sp. nov., Ktedonobacter robiniae sp. nov., Dictyobacter formicarum sp. nov. and Dictyobacter arantiisoli sp. nov., belonging to the class Ktedonobacteria.</title>
        <authorList>
            <person name="Yabe S."/>
            <person name="Zheng Y."/>
            <person name="Wang C.M."/>
            <person name="Sakai Y."/>
            <person name="Abe K."/>
            <person name="Yokota A."/>
            <person name="Donadio S."/>
            <person name="Cavaletti L."/>
            <person name="Monciardini P."/>
        </authorList>
    </citation>
    <scope>NUCLEOTIDE SEQUENCE [LARGE SCALE GENOMIC DNA]</scope>
    <source>
        <strain evidence="5 6">SOSP1-30</strain>
    </source>
</reference>
<feature type="domain" description="GH16" evidence="3">
    <location>
        <begin position="47"/>
        <end position="312"/>
    </location>
</feature>
<sequence>MQNNFVSSRPPGRRRTFHIAALLLIAALVFAALSFFPYGKTSSAQAATWNQVFNEDFNGTSGTGVNTSVWKYDTGTGWGTGEIENMTNSTSNVSLDGSGHLAITPRRDGNGNWTSGRIETVQDNFAAPAGGQLKITASLQQPNVSGSAALGYWPAFWTLGTPYRTDQNWPHDGEVDIMEDVNGLSSVYGTLHCGVSPGGPCNETSGIGSGKRACSGCQTGYHTYTEIIDRSVSPEQIHWYLDGVNYFSVSASQVDAATWSSAVDHGFFIIFDLAIGGGFPNGVSGTNTPTSATQPNVPMLVDNVQVFTSSGTAPTPTPTPVGSTPTPTPTPSGGCTGSTFTQGAQSVNSSTGLLWFQPCGWTAGYVIVHYIVGSNTQQNVYMSYNSGTGHWEYSVGGFSAGKTVQYSFTYQKSGLQYDTGWYTWTHP</sequence>
<dbReference type="Pfam" id="PF22184">
    <property type="entry name" value="CBM_56"/>
    <property type="match status" value="1"/>
</dbReference>
<dbReference type="CDD" id="cd02182">
    <property type="entry name" value="GH16_Strep_laminarinase_like"/>
    <property type="match status" value="1"/>
</dbReference>
<dbReference type="EMBL" id="BNJG01000002">
    <property type="protein sequence ID" value="GHO56818.1"/>
    <property type="molecule type" value="Genomic_DNA"/>
</dbReference>
<dbReference type="Pfam" id="PF26113">
    <property type="entry name" value="GH16_XgeA"/>
    <property type="match status" value="1"/>
</dbReference>
<evidence type="ECO:0008006" key="7">
    <source>
        <dbReference type="Google" id="ProtNLM"/>
    </source>
</evidence>
<comment type="similarity">
    <text evidence="1">Belongs to the glycosyl hydrolase 16 family.</text>
</comment>
<feature type="domain" description="CBM56" evidence="4">
    <location>
        <begin position="333"/>
        <end position="426"/>
    </location>
</feature>
<proteinExistence type="inferred from homology"/>
<dbReference type="PROSITE" id="PS52005">
    <property type="entry name" value="CBM56"/>
    <property type="match status" value="1"/>
</dbReference>
<dbReference type="RefSeq" id="WP_201373277.1">
    <property type="nucleotide sequence ID" value="NZ_BNJG01000002.1"/>
</dbReference>
<accession>A0ABQ3UVM9</accession>
<evidence type="ECO:0000259" key="4">
    <source>
        <dbReference type="PROSITE" id="PS52005"/>
    </source>
</evidence>
<organism evidence="5 6">
    <name type="scientific">Ktedonobacter robiniae</name>
    <dbReference type="NCBI Taxonomy" id="2778365"/>
    <lineage>
        <taxon>Bacteria</taxon>
        <taxon>Bacillati</taxon>
        <taxon>Chloroflexota</taxon>
        <taxon>Ktedonobacteria</taxon>
        <taxon>Ktedonobacterales</taxon>
        <taxon>Ktedonobacteraceae</taxon>
        <taxon>Ktedonobacter</taxon>
    </lineage>
</organism>
<feature type="region of interest" description="Disordered" evidence="2">
    <location>
        <begin position="309"/>
        <end position="337"/>
    </location>
</feature>
<dbReference type="InterPro" id="IPR013320">
    <property type="entry name" value="ConA-like_dom_sf"/>
</dbReference>